<reference evidence="7 8" key="1">
    <citation type="journal article" date="2023" name="Nat. Commun.">
        <title>Origin of minicircular mitochondrial genomes in red algae.</title>
        <authorList>
            <person name="Lee Y."/>
            <person name="Cho C.H."/>
            <person name="Lee Y.M."/>
            <person name="Park S.I."/>
            <person name="Yang J.H."/>
            <person name="West J.A."/>
            <person name="Bhattacharya D."/>
            <person name="Yoon H.S."/>
        </authorList>
    </citation>
    <scope>NUCLEOTIDE SEQUENCE [LARGE SCALE GENOMIC DNA]</scope>
    <source>
        <strain evidence="7 8">CCMP1338</strain>
        <tissue evidence="7">Whole cell</tissue>
    </source>
</reference>
<dbReference type="CDD" id="cd24067">
    <property type="entry name" value="ASKHA_NBD_ROK_BsFRK-like"/>
    <property type="match status" value="1"/>
</dbReference>
<comment type="cofactor">
    <cofactor evidence="1">
        <name>Mg(2+)</name>
        <dbReference type="ChEBI" id="CHEBI:18420"/>
    </cofactor>
</comment>
<gene>
    <name evidence="7" type="ORF">NDN08_000211</name>
</gene>
<dbReference type="Gene3D" id="3.30.420.40">
    <property type="match status" value="2"/>
</dbReference>
<comment type="catalytic activity">
    <reaction evidence="6">
        <text>D-fructose + ATP = D-fructose 6-phosphate + ADP + H(+)</text>
        <dbReference type="Rhea" id="RHEA:16125"/>
        <dbReference type="ChEBI" id="CHEBI:15378"/>
        <dbReference type="ChEBI" id="CHEBI:30616"/>
        <dbReference type="ChEBI" id="CHEBI:37721"/>
        <dbReference type="ChEBI" id="CHEBI:61527"/>
        <dbReference type="ChEBI" id="CHEBI:456216"/>
        <dbReference type="EC" id="2.7.1.4"/>
    </reaction>
</comment>
<comment type="caution">
    <text evidence="7">The sequence shown here is derived from an EMBL/GenBank/DDBJ whole genome shotgun (WGS) entry which is preliminary data.</text>
</comment>
<dbReference type="InterPro" id="IPR043129">
    <property type="entry name" value="ATPase_NBD"/>
</dbReference>
<evidence type="ECO:0000313" key="7">
    <source>
        <dbReference type="EMBL" id="KAJ8900912.1"/>
    </source>
</evidence>
<dbReference type="InterPro" id="IPR000600">
    <property type="entry name" value="ROK"/>
</dbReference>
<dbReference type="AlphaFoldDB" id="A0AAV8UI04"/>
<evidence type="ECO:0000313" key="8">
    <source>
        <dbReference type="Proteomes" id="UP001157974"/>
    </source>
</evidence>
<evidence type="ECO:0000256" key="1">
    <source>
        <dbReference type="ARBA" id="ARBA00001946"/>
    </source>
</evidence>
<dbReference type="EMBL" id="JAMWBK010000013">
    <property type="protein sequence ID" value="KAJ8900912.1"/>
    <property type="molecule type" value="Genomic_DNA"/>
</dbReference>
<dbReference type="GO" id="GO:0046872">
    <property type="term" value="F:metal ion binding"/>
    <property type="evidence" value="ECO:0007669"/>
    <property type="project" value="UniProtKB-KW"/>
</dbReference>
<evidence type="ECO:0000256" key="6">
    <source>
        <dbReference type="ARBA" id="ARBA00048451"/>
    </source>
</evidence>
<organism evidence="7 8">
    <name type="scientific">Rhodosorus marinus</name>
    <dbReference type="NCBI Taxonomy" id="101924"/>
    <lineage>
        <taxon>Eukaryota</taxon>
        <taxon>Rhodophyta</taxon>
        <taxon>Stylonematophyceae</taxon>
        <taxon>Stylonematales</taxon>
        <taxon>Stylonemataceae</taxon>
        <taxon>Rhodosorus</taxon>
    </lineage>
</organism>
<name>A0AAV8UI04_9RHOD</name>
<dbReference type="PANTHER" id="PTHR42742">
    <property type="entry name" value="TRANSCRIPTIONAL REPRESSOR MPRA"/>
    <property type="match status" value="1"/>
</dbReference>
<accession>A0AAV8UI04</accession>
<protein>
    <recommendedName>
        <fullName evidence="5">fructokinase</fullName>
        <ecNumber evidence="5">2.7.1.4</ecNumber>
    </recommendedName>
</protein>
<dbReference type="Pfam" id="PF00480">
    <property type="entry name" value="ROK"/>
    <property type="match status" value="1"/>
</dbReference>
<dbReference type="InterPro" id="IPR051804">
    <property type="entry name" value="Carb_Metab_Reg_Kinase/Isom"/>
</dbReference>
<dbReference type="PANTHER" id="PTHR42742:SF3">
    <property type="entry name" value="FRUCTOKINASE"/>
    <property type="match status" value="1"/>
</dbReference>
<evidence type="ECO:0000256" key="4">
    <source>
        <dbReference type="ARBA" id="ARBA00022842"/>
    </source>
</evidence>
<proteinExistence type="predicted"/>
<dbReference type="Proteomes" id="UP001157974">
    <property type="component" value="Unassembled WGS sequence"/>
</dbReference>
<keyword evidence="4" id="KW-0460">Magnesium</keyword>
<dbReference type="SUPFAM" id="SSF53067">
    <property type="entry name" value="Actin-like ATPase domain"/>
    <property type="match status" value="1"/>
</dbReference>
<dbReference type="FunFam" id="3.30.420.40:FF:000136">
    <property type="entry name" value="Putative fructokinase"/>
    <property type="match status" value="1"/>
</dbReference>
<sequence length="319" mass="34755">MIREQRRYRKLTFGEDSLVLGVELGGTTCVAALARLSDPTKILERYEVPTVDPGTTLGKIVEWAWEKRGKIKAIGIAAFGPVQLEKSKPDYGCIMKTTPKVAFRGADVVGMFKDFDVPMHFETDVNAPAYGELTHGGHKDSSSIVYVTVGTGVGIGAIANGLPVHGLMHMEGGHFNPRRMAGDDYPGWSDVHPDSLESMISSRAIAERAKVDISELKDLTDDNPVWETIAYYMAEMCATITYLLSPHVIVLGGGVMNRDVLLPMVREKTTEILNGYVNVPRVTEEMDQYICRSVFSSNSGIVGALSLGSLALEEARSGN</sequence>
<evidence type="ECO:0000256" key="3">
    <source>
        <dbReference type="ARBA" id="ARBA00022833"/>
    </source>
</evidence>
<keyword evidence="3" id="KW-0862">Zinc</keyword>
<keyword evidence="2" id="KW-0479">Metal-binding</keyword>
<evidence type="ECO:0000256" key="2">
    <source>
        <dbReference type="ARBA" id="ARBA00022723"/>
    </source>
</evidence>
<dbReference type="EC" id="2.7.1.4" evidence="5"/>
<evidence type="ECO:0000256" key="5">
    <source>
        <dbReference type="ARBA" id="ARBA00038887"/>
    </source>
</evidence>
<dbReference type="GO" id="GO:0008865">
    <property type="term" value="F:fructokinase activity"/>
    <property type="evidence" value="ECO:0007669"/>
    <property type="project" value="UniProtKB-EC"/>
</dbReference>
<keyword evidence="8" id="KW-1185">Reference proteome</keyword>